<gene>
    <name evidence="2" type="ORF">PCON_14182</name>
</gene>
<evidence type="ECO:0000256" key="1">
    <source>
        <dbReference type="SAM" id="MobiDB-lite"/>
    </source>
</evidence>
<keyword evidence="3" id="KW-1185">Reference proteome</keyword>
<name>U4LNH5_PYROM</name>
<proteinExistence type="predicted"/>
<evidence type="ECO:0000313" key="2">
    <source>
        <dbReference type="EMBL" id="CCX33142.1"/>
    </source>
</evidence>
<dbReference type="AlphaFoldDB" id="U4LNH5"/>
<organism evidence="2 3">
    <name type="scientific">Pyronema omphalodes (strain CBS 100304)</name>
    <name type="common">Pyronema confluens</name>
    <dbReference type="NCBI Taxonomy" id="1076935"/>
    <lineage>
        <taxon>Eukaryota</taxon>
        <taxon>Fungi</taxon>
        <taxon>Dikarya</taxon>
        <taxon>Ascomycota</taxon>
        <taxon>Pezizomycotina</taxon>
        <taxon>Pezizomycetes</taxon>
        <taxon>Pezizales</taxon>
        <taxon>Pyronemataceae</taxon>
        <taxon>Pyronema</taxon>
    </lineage>
</organism>
<protein>
    <submittedName>
        <fullName evidence="2">Uncharacterized protein</fullName>
    </submittedName>
</protein>
<feature type="region of interest" description="Disordered" evidence="1">
    <location>
        <begin position="70"/>
        <end position="106"/>
    </location>
</feature>
<dbReference type="EMBL" id="HF936029">
    <property type="protein sequence ID" value="CCX33142.1"/>
    <property type="molecule type" value="Genomic_DNA"/>
</dbReference>
<dbReference type="Proteomes" id="UP000018144">
    <property type="component" value="Unassembled WGS sequence"/>
</dbReference>
<accession>U4LNH5</accession>
<sequence>MRGSHQRRFHPSLLHPCHGFKEKVVTVKCYETVILTPSFCFCLGLVGVEIRPFCIYPEIAHMPTTRTGVTVKATKSYAPSRKMSDEHRRRPRSHHPKSEPLWKKQK</sequence>
<feature type="compositionally biased region" description="Basic and acidic residues" evidence="1">
    <location>
        <begin position="96"/>
        <end position="106"/>
    </location>
</feature>
<evidence type="ECO:0000313" key="3">
    <source>
        <dbReference type="Proteomes" id="UP000018144"/>
    </source>
</evidence>
<reference evidence="2 3" key="1">
    <citation type="journal article" date="2013" name="PLoS Genet.">
        <title>The genome and development-dependent transcriptomes of Pyronema confluens: a window into fungal evolution.</title>
        <authorList>
            <person name="Traeger S."/>
            <person name="Altegoer F."/>
            <person name="Freitag M."/>
            <person name="Gabaldon T."/>
            <person name="Kempken F."/>
            <person name="Kumar A."/>
            <person name="Marcet-Houben M."/>
            <person name="Poggeler S."/>
            <person name="Stajich J.E."/>
            <person name="Nowrousian M."/>
        </authorList>
    </citation>
    <scope>NUCLEOTIDE SEQUENCE [LARGE SCALE GENOMIC DNA]</scope>
    <source>
        <strain evidence="3">CBS 100304</strain>
        <tissue evidence="2">Vegetative mycelium</tissue>
    </source>
</reference>